<dbReference type="AlphaFoldDB" id="A0A2A9MC14"/>
<dbReference type="OrthoDB" id="329605at2759"/>
<comment type="caution">
    <text evidence="2">The sequence shown here is derived from an EMBL/GenBank/DDBJ whole genome shotgun (WGS) entry which is preliminary data.</text>
</comment>
<feature type="compositionally biased region" description="Low complexity" evidence="1">
    <location>
        <begin position="488"/>
        <end position="511"/>
    </location>
</feature>
<feature type="region of interest" description="Disordered" evidence="1">
    <location>
        <begin position="399"/>
        <end position="434"/>
    </location>
</feature>
<dbReference type="KEGG" id="bbes:BESB_076830"/>
<protein>
    <submittedName>
        <fullName evidence="2">Uncharacterized protein</fullName>
    </submittedName>
</protein>
<feature type="compositionally biased region" description="Low complexity" evidence="1">
    <location>
        <begin position="529"/>
        <end position="541"/>
    </location>
</feature>
<feature type="compositionally biased region" description="Low complexity" evidence="1">
    <location>
        <begin position="399"/>
        <end position="426"/>
    </location>
</feature>
<gene>
    <name evidence="2" type="ORF">BESB_076830</name>
</gene>
<dbReference type="VEuPathDB" id="ToxoDB:BESB_076830"/>
<keyword evidence="3" id="KW-1185">Reference proteome</keyword>
<dbReference type="RefSeq" id="XP_029217475.1">
    <property type="nucleotide sequence ID" value="XM_029366044.1"/>
</dbReference>
<sequence>MVEASAMPPASLACNCGSTLRPVATQSAAEMKQFPPFPSAGADQMLLHQQWQSQLQTPSTYLPQGVPPAGAFGQAPGFGVTPNPVAPFTTLAIPAGMDLSQLHPTKATIISEVQEPADLPVTYNHSMELQQAVPTGSLIPTNVRPPQNIVAAGLGPAEVPAMLTGSPFFHAAPSAPQCPLLSPEAPTLAYLQPIVQQQHMQKLLQEQKREAAVLVTPQQEIQRVMNVEAQKQANGVRMIQNRVLAQEPSKGFGVITVPNGNAPKYNQMMEQMKQTLEATGQMEGPIPRGIKLCEMLQNMQKSGMTEFIASRNQHANDAINLCRRWRGLPTPPEEQEKKADEAAEAAPVEEKEDTASESSGARDASVPELQAPSANWESLSIKDLCVVSAPHPSVLRQMRAEQQAEAANAQRMAEQAAAQGNNTQTQPSTFGEEERNNLERLLEAQNQRVSYLEQLLEQQRSAYYLGYGGYSDDVAMYSDSARDSSDFSAASTASYQETPAEYTEPAEAAAPKLIQRKPNVGGARTQAGTRKATSAKASTRASSKDSVDGTKEGDVDDILRRFVAERAAAPVEQCLRRVQKGVYFLGDLKVLVKKAHNGDVLCMAQHAVLRQRGSLGEYGKKFIPLDRFWARLCKGLEKAA</sequence>
<reference evidence="2 3" key="1">
    <citation type="submission" date="2017-09" db="EMBL/GenBank/DDBJ databases">
        <title>Genome sequencing of Besnoitia besnoiti strain Bb-Ger1.</title>
        <authorList>
            <person name="Schares G."/>
            <person name="Venepally P."/>
            <person name="Lorenzi H.A."/>
        </authorList>
    </citation>
    <scope>NUCLEOTIDE SEQUENCE [LARGE SCALE GENOMIC DNA]</scope>
    <source>
        <strain evidence="2 3">Bb-Ger1</strain>
    </source>
</reference>
<accession>A0A2A9MC14</accession>
<feature type="region of interest" description="Disordered" evidence="1">
    <location>
        <begin position="488"/>
        <end position="551"/>
    </location>
</feature>
<evidence type="ECO:0000313" key="2">
    <source>
        <dbReference type="EMBL" id="PFH33466.1"/>
    </source>
</evidence>
<feature type="compositionally biased region" description="Basic and acidic residues" evidence="1">
    <location>
        <begin position="542"/>
        <end position="551"/>
    </location>
</feature>
<feature type="region of interest" description="Disordered" evidence="1">
    <location>
        <begin position="326"/>
        <end position="370"/>
    </location>
</feature>
<dbReference type="EMBL" id="NWUJ01000008">
    <property type="protein sequence ID" value="PFH33466.1"/>
    <property type="molecule type" value="Genomic_DNA"/>
</dbReference>
<dbReference type="GeneID" id="40312609"/>
<name>A0A2A9MC14_BESBE</name>
<proteinExistence type="predicted"/>
<evidence type="ECO:0000313" key="3">
    <source>
        <dbReference type="Proteomes" id="UP000224006"/>
    </source>
</evidence>
<dbReference type="Proteomes" id="UP000224006">
    <property type="component" value="Chromosome VII"/>
</dbReference>
<organism evidence="2 3">
    <name type="scientific">Besnoitia besnoiti</name>
    <name type="common">Apicomplexan protozoan</name>
    <dbReference type="NCBI Taxonomy" id="94643"/>
    <lineage>
        <taxon>Eukaryota</taxon>
        <taxon>Sar</taxon>
        <taxon>Alveolata</taxon>
        <taxon>Apicomplexa</taxon>
        <taxon>Conoidasida</taxon>
        <taxon>Coccidia</taxon>
        <taxon>Eucoccidiorida</taxon>
        <taxon>Eimeriorina</taxon>
        <taxon>Sarcocystidae</taxon>
        <taxon>Besnoitia</taxon>
    </lineage>
</organism>
<evidence type="ECO:0000256" key="1">
    <source>
        <dbReference type="SAM" id="MobiDB-lite"/>
    </source>
</evidence>